<dbReference type="EMBL" id="VTHL01000018">
    <property type="protein sequence ID" value="TYZ07308.1"/>
    <property type="molecule type" value="Genomic_DNA"/>
</dbReference>
<reference evidence="1 2" key="1">
    <citation type="submission" date="2019-08" db="EMBL/GenBank/DDBJ databases">
        <authorList>
            <person name="Seo M.-J."/>
        </authorList>
    </citation>
    <scope>NUCLEOTIDE SEQUENCE [LARGE SCALE GENOMIC DNA]</scope>
    <source>
        <strain evidence="1 2">KIGAM108</strain>
    </source>
</reference>
<gene>
    <name evidence="1" type="ORF">FY528_15955</name>
</gene>
<dbReference type="RefSeq" id="WP_149072021.1">
    <property type="nucleotide sequence ID" value="NZ_VTHL01000018.1"/>
</dbReference>
<name>A0A5D6UWN4_9BACT</name>
<keyword evidence="2" id="KW-1185">Reference proteome</keyword>
<evidence type="ECO:0000313" key="2">
    <source>
        <dbReference type="Proteomes" id="UP000322791"/>
    </source>
</evidence>
<dbReference type="AlphaFoldDB" id="A0A5D6UWN4"/>
<comment type="caution">
    <text evidence="1">The sequence shown here is derived from an EMBL/GenBank/DDBJ whole genome shotgun (WGS) entry which is preliminary data.</text>
</comment>
<sequence>MRYVDLNRLVIPAGWQSKANNTLADLQIKTQEERRIFFKNLTNPLWKRPDFVRAILPLGSTLFRKCWYSESRITDDIDIDHFRPKGKDANKSFKTQFQEYLSENEFEQLEEESTRGWWFLAFESKNFRVCSCFRNQSRHDTSIALANLKNRAKGKSDFFPLKKGSSVAINADGIENEINCLLDPCKLGDAEFISFDQFGNAYTIYDDSTEERKWIKCRVLTSIAVYHLDEHDLIEFRKKKWKYCKDFIYDKMKKALFVDKDIDEVRRLKQEFITEFLDANHEFSAVAIDCIRYYKDEENWLERVFPKNTLSK</sequence>
<accession>A0A5D6UWN4</accession>
<evidence type="ECO:0000313" key="1">
    <source>
        <dbReference type="EMBL" id="TYZ07308.1"/>
    </source>
</evidence>
<proteinExistence type="predicted"/>
<organism evidence="1 2">
    <name type="scientific">Hymenobacter lutimineralis</name>
    <dbReference type="NCBI Taxonomy" id="2606448"/>
    <lineage>
        <taxon>Bacteria</taxon>
        <taxon>Pseudomonadati</taxon>
        <taxon>Bacteroidota</taxon>
        <taxon>Cytophagia</taxon>
        <taxon>Cytophagales</taxon>
        <taxon>Hymenobacteraceae</taxon>
        <taxon>Hymenobacter</taxon>
    </lineage>
</organism>
<protein>
    <submittedName>
        <fullName evidence="1">Uncharacterized protein</fullName>
    </submittedName>
</protein>
<dbReference type="Proteomes" id="UP000322791">
    <property type="component" value="Unassembled WGS sequence"/>
</dbReference>